<dbReference type="InterPro" id="IPR036249">
    <property type="entry name" value="Thioredoxin-like_sf"/>
</dbReference>
<feature type="domain" description="Thioredoxin" evidence="2">
    <location>
        <begin position="5"/>
        <end position="137"/>
    </location>
</feature>
<reference evidence="3 4" key="1">
    <citation type="submission" date="2024-10" db="EMBL/GenBank/DDBJ databases">
        <title>Updated reference genomes for cyclostephanoid diatoms.</title>
        <authorList>
            <person name="Roberts W.R."/>
            <person name="Alverson A.J."/>
        </authorList>
    </citation>
    <scope>NUCLEOTIDE SEQUENCE [LARGE SCALE GENOMIC DNA]</scope>
    <source>
        <strain evidence="3 4">AJA232-27</strain>
    </source>
</reference>
<evidence type="ECO:0000313" key="3">
    <source>
        <dbReference type="EMBL" id="KAL3760528.1"/>
    </source>
</evidence>
<gene>
    <name evidence="3" type="ORF">ACHAWU_001863</name>
</gene>
<sequence length="137" mass="15429">MAMATAILRRMPSFRRNALLQHLPKVSSSQPRRWMSVISLSDSDAVDKFRTIHSKSVMYFTASWCPPCKMIAPIYEDLSKQYPDVAFGKIDVDNNQDSAAEFHISAVPTFVFSKGKEAVNKFSGADKVQLEKLVKDL</sequence>
<dbReference type="PANTHER" id="PTHR46115">
    <property type="entry name" value="THIOREDOXIN-LIKE PROTEIN 1"/>
    <property type="match status" value="1"/>
</dbReference>
<name>A0ABD3M9T3_9STRA</name>
<evidence type="ECO:0000313" key="4">
    <source>
        <dbReference type="Proteomes" id="UP001530293"/>
    </source>
</evidence>
<accession>A0ABD3M9T3</accession>
<evidence type="ECO:0000259" key="2">
    <source>
        <dbReference type="PROSITE" id="PS51352"/>
    </source>
</evidence>
<proteinExistence type="predicted"/>
<dbReference type="SUPFAM" id="SSF52833">
    <property type="entry name" value="Thioredoxin-like"/>
    <property type="match status" value="1"/>
</dbReference>
<dbReference type="InterPro" id="IPR017937">
    <property type="entry name" value="Thioredoxin_CS"/>
</dbReference>
<evidence type="ECO:0000256" key="1">
    <source>
        <dbReference type="ARBA" id="ARBA00023157"/>
    </source>
</evidence>
<protein>
    <recommendedName>
        <fullName evidence="2">Thioredoxin domain-containing protein</fullName>
    </recommendedName>
</protein>
<dbReference type="InterPro" id="IPR013766">
    <property type="entry name" value="Thioredoxin_domain"/>
</dbReference>
<keyword evidence="4" id="KW-1185">Reference proteome</keyword>
<dbReference type="EMBL" id="JALLBG020000182">
    <property type="protein sequence ID" value="KAL3760528.1"/>
    <property type="molecule type" value="Genomic_DNA"/>
</dbReference>
<dbReference type="Gene3D" id="3.40.30.10">
    <property type="entry name" value="Glutaredoxin"/>
    <property type="match status" value="1"/>
</dbReference>
<dbReference type="PROSITE" id="PS51352">
    <property type="entry name" value="THIOREDOXIN_2"/>
    <property type="match status" value="1"/>
</dbReference>
<organism evidence="3 4">
    <name type="scientific">Discostella pseudostelligera</name>
    <dbReference type="NCBI Taxonomy" id="259834"/>
    <lineage>
        <taxon>Eukaryota</taxon>
        <taxon>Sar</taxon>
        <taxon>Stramenopiles</taxon>
        <taxon>Ochrophyta</taxon>
        <taxon>Bacillariophyta</taxon>
        <taxon>Coscinodiscophyceae</taxon>
        <taxon>Thalassiosirophycidae</taxon>
        <taxon>Stephanodiscales</taxon>
        <taxon>Stephanodiscaceae</taxon>
        <taxon>Discostella</taxon>
    </lineage>
</organism>
<dbReference type="PROSITE" id="PS00194">
    <property type="entry name" value="THIOREDOXIN_1"/>
    <property type="match status" value="1"/>
</dbReference>
<dbReference type="AlphaFoldDB" id="A0ABD3M9T3"/>
<comment type="caution">
    <text evidence="3">The sequence shown here is derived from an EMBL/GenBank/DDBJ whole genome shotgun (WGS) entry which is preliminary data.</text>
</comment>
<keyword evidence="1" id="KW-1015">Disulfide bond</keyword>
<dbReference type="Pfam" id="PF00085">
    <property type="entry name" value="Thioredoxin"/>
    <property type="match status" value="1"/>
</dbReference>
<dbReference type="CDD" id="cd02947">
    <property type="entry name" value="TRX_family"/>
    <property type="match status" value="1"/>
</dbReference>
<dbReference type="Proteomes" id="UP001530293">
    <property type="component" value="Unassembled WGS sequence"/>
</dbReference>